<feature type="compositionally biased region" description="Basic and acidic residues" evidence="1">
    <location>
        <begin position="1"/>
        <end position="13"/>
    </location>
</feature>
<organism evidence="2 3">
    <name type="scientific">Sugiyamaella lignohabitans</name>
    <dbReference type="NCBI Taxonomy" id="796027"/>
    <lineage>
        <taxon>Eukaryota</taxon>
        <taxon>Fungi</taxon>
        <taxon>Dikarya</taxon>
        <taxon>Ascomycota</taxon>
        <taxon>Saccharomycotina</taxon>
        <taxon>Dipodascomycetes</taxon>
        <taxon>Dipodascales</taxon>
        <taxon>Trichomonascaceae</taxon>
        <taxon>Sugiyamaella</taxon>
    </lineage>
</organism>
<feature type="compositionally biased region" description="Basic and acidic residues" evidence="1">
    <location>
        <begin position="292"/>
        <end position="301"/>
    </location>
</feature>
<dbReference type="InterPro" id="IPR007149">
    <property type="entry name" value="Leo1"/>
</dbReference>
<dbReference type="AlphaFoldDB" id="A0A167F979"/>
<reference evidence="2 3" key="1">
    <citation type="submission" date="2016-02" db="EMBL/GenBank/DDBJ databases">
        <title>Complete genome sequence and transcriptome regulation of the pentose utilising yeast Sugiyamaella lignohabitans.</title>
        <authorList>
            <person name="Bellasio M."/>
            <person name="Peymann A."/>
            <person name="Valli M."/>
            <person name="Sipitzky M."/>
            <person name="Graf A."/>
            <person name="Sauer M."/>
            <person name="Marx H."/>
            <person name="Mattanovich D."/>
        </authorList>
    </citation>
    <scope>NUCLEOTIDE SEQUENCE [LARGE SCALE GENOMIC DNA]</scope>
    <source>
        <strain evidence="2 3">CBS 10342</strain>
    </source>
</reference>
<dbReference type="GO" id="GO:0016593">
    <property type="term" value="C:Cdc73/Paf1 complex"/>
    <property type="evidence" value="ECO:0007669"/>
    <property type="project" value="InterPro"/>
</dbReference>
<proteinExistence type="predicted"/>
<dbReference type="Pfam" id="PF04004">
    <property type="entry name" value="Leo1"/>
    <property type="match status" value="1"/>
</dbReference>
<dbReference type="OrthoDB" id="20844at2759"/>
<evidence type="ECO:0000256" key="1">
    <source>
        <dbReference type="SAM" id="MobiDB-lite"/>
    </source>
</evidence>
<name>A0A167F979_9ASCO</name>
<dbReference type="GO" id="GO:0006368">
    <property type="term" value="P:transcription elongation by RNA polymerase II"/>
    <property type="evidence" value="ECO:0007669"/>
    <property type="project" value="InterPro"/>
</dbReference>
<dbReference type="RefSeq" id="XP_018737462.1">
    <property type="nucleotide sequence ID" value="XM_018879557.1"/>
</dbReference>
<dbReference type="GeneID" id="30034534"/>
<evidence type="ECO:0000313" key="2">
    <source>
        <dbReference type="EMBL" id="ANB14985.1"/>
    </source>
</evidence>
<dbReference type="GO" id="GO:1990269">
    <property type="term" value="F:RNA polymerase II C-terminal domain phosphoserine binding"/>
    <property type="evidence" value="ECO:0007669"/>
    <property type="project" value="TreeGrafter"/>
</dbReference>
<feature type="compositionally biased region" description="Acidic residues" evidence="1">
    <location>
        <begin position="14"/>
        <end position="30"/>
    </location>
</feature>
<dbReference type="GO" id="GO:0032968">
    <property type="term" value="P:positive regulation of transcription elongation by RNA polymerase II"/>
    <property type="evidence" value="ECO:0007669"/>
    <property type="project" value="TreeGrafter"/>
</dbReference>
<dbReference type="Proteomes" id="UP000189580">
    <property type="component" value="Chromosome b"/>
</dbReference>
<dbReference type="KEGG" id="slb:AWJ20_2604"/>
<feature type="region of interest" description="Disordered" evidence="1">
    <location>
        <begin position="289"/>
        <end position="432"/>
    </location>
</feature>
<keyword evidence="3" id="KW-1185">Reference proteome</keyword>
<dbReference type="PANTHER" id="PTHR23146">
    <property type="entry name" value="LEO1 PROTEIN"/>
    <property type="match status" value="1"/>
</dbReference>
<dbReference type="EMBL" id="CP014503">
    <property type="protein sequence ID" value="ANB14985.1"/>
    <property type="molecule type" value="Genomic_DNA"/>
</dbReference>
<dbReference type="PANTHER" id="PTHR23146:SF0">
    <property type="entry name" value="RNA POLYMERASE-ASSOCIATED PROTEIN LEO1"/>
    <property type="match status" value="1"/>
</dbReference>
<gene>
    <name evidence="2" type="primary">LEO1</name>
    <name evidence="2" type="ORF">AWJ20_2604</name>
</gene>
<evidence type="ECO:0000313" key="3">
    <source>
        <dbReference type="Proteomes" id="UP000189580"/>
    </source>
</evidence>
<protein>
    <submittedName>
        <fullName evidence="2">Leo1p</fullName>
    </submittedName>
</protein>
<feature type="compositionally biased region" description="Acidic residues" evidence="1">
    <location>
        <begin position="344"/>
        <end position="387"/>
    </location>
</feature>
<sequence>MSSSDRENERVVEDGEPDVGLVEEEEEEEDVVRRNGTRRNRDETGDGDDDGDRDDQLPDDEDEDDDIFGGGGDDDEANENDNNNNEEDGAYQKEEEEVTLRIEQTTIPRYPRSHRPAGDLYYVPTPAFMTMEPHPFEASKFQEELSEEQANDGGFKVRNENTVRWKYAKDSKGNVTKQSNSRIVKWSDGSMSLQLGQELFDIVIQEPYDQTFLCLSHPANSLLQTAGIFTKNMRIVPTSTSSRSHKRLAQELNVRQLSTSVAVSSVATTDDPEKVQREAEKAAEMTLRARRKLESKQRLQQERSAGIGGATSAGSASSRYSYDGERDELAGGYDARASARAGDEYEEDDFVVDDEDEEEDGEPQEGDDDEGADDLDDLEEEEDDDEAERQRAKRLHDLKERGAELYSRRSEERDSQQTRKKRRIFDDEDDDE</sequence>
<feature type="compositionally biased region" description="Acidic residues" evidence="1">
    <location>
        <begin position="45"/>
        <end position="97"/>
    </location>
</feature>
<accession>A0A167F979</accession>
<feature type="compositionally biased region" description="Basic and acidic residues" evidence="1">
    <location>
        <begin position="395"/>
        <end position="417"/>
    </location>
</feature>
<feature type="region of interest" description="Disordered" evidence="1">
    <location>
        <begin position="1"/>
        <end position="97"/>
    </location>
</feature>